<dbReference type="InterPro" id="IPR037152">
    <property type="entry name" value="L-asparaginase_N_sf"/>
</dbReference>
<evidence type="ECO:0000313" key="11">
    <source>
        <dbReference type="EMBL" id="MDV0442393.1"/>
    </source>
</evidence>
<sequence>MTFSNSDPVNVAFAGLELHGMYISGANGNAVVKLSSGYNICVPESVCTPAPERSAAAPAKAAVEPLKQDAKLPLLAIVSTGGTIASTVDYRTGAVSSKFTAEDIVRSIPELADIARYHTLQPFNVLSENMNPAMWQELARAVHDEIAAGAKGVIVTHGTDTMLYSAAALSFMLETPVPVIFVGAQRSADRPSSDNAMNAICSVKAGISDLGEVVVCMHATSDDVACALHRGTRVRKNHTSRRDAFQSVGRGPVGVVSYPDGNVNLNGDAVLRGTHELRLFDRLEPNCGLLQYYPGMNPNLFDAFSGCRGLVISGTGLGHVGTDCIEKIAALSASGTFVVMTSQCQAGEVCDRVYETGRDLLAAGVVEGGSMLPEVALVKLMWVLGNTSRPEDAVRMMQTNLKGELDYDLWREM</sequence>
<dbReference type="NCBIfam" id="NF003217">
    <property type="entry name" value="PRK04183.1"/>
    <property type="match status" value="1"/>
</dbReference>
<dbReference type="EMBL" id="JAWDKA010000009">
    <property type="protein sequence ID" value="MDV0442393.1"/>
    <property type="molecule type" value="Genomic_DNA"/>
</dbReference>
<dbReference type="NCBIfam" id="TIGR02153">
    <property type="entry name" value="gatD_arch"/>
    <property type="match status" value="1"/>
</dbReference>
<dbReference type="PROSITE" id="PS00144">
    <property type="entry name" value="ASN_GLN_ASE_1"/>
    <property type="match status" value="1"/>
</dbReference>
<dbReference type="PRINTS" id="PR00139">
    <property type="entry name" value="ASNGLNASE"/>
</dbReference>
<evidence type="ECO:0000259" key="10">
    <source>
        <dbReference type="Pfam" id="PF17763"/>
    </source>
</evidence>
<feature type="active site" evidence="5 6">
    <location>
        <position position="83"/>
    </location>
</feature>
<dbReference type="InterPro" id="IPR006033">
    <property type="entry name" value="AsnA_fam"/>
</dbReference>
<dbReference type="PIRSF" id="PIRSF500175">
    <property type="entry name" value="Glu_ADT_D"/>
    <property type="match status" value="1"/>
</dbReference>
<dbReference type="InterPro" id="IPR027475">
    <property type="entry name" value="Asparaginase/glutaminase_AS2"/>
</dbReference>
<feature type="active site" evidence="5">
    <location>
        <position position="160"/>
    </location>
</feature>
<protein>
    <recommendedName>
        <fullName evidence="5 8">Glutamyl-tRNA(Gln) amidotransferase subunit D</fullName>
        <shortName evidence="5">Glu-ADT subunit D</shortName>
        <ecNumber evidence="5 8">6.3.5.-</ecNumber>
    </recommendedName>
</protein>
<evidence type="ECO:0000256" key="7">
    <source>
        <dbReference type="PROSITE-ProRule" id="PRU10100"/>
    </source>
</evidence>
<dbReference type="EC" id="6.3.5.-" evidence="5 8"/>
<evidence type="ECO:0000256" key="8">
    <source>
        <dbReference type="RuleBase" id="RU004457"/>
    </source>
</evidence>
<comment type="similarity">
    <text evidence="5 8">Belongs to the asparaginase 1 family. GatD subfamily.</text>
</comment>
<organism evidence="11 12">
    <name type="scientific">Methanorbis furvi</name>
    <dbReference type="NCBI Taxonomy" id="3028299"/>
    <lineage>
        <taxon>Archaea</taxon>
        <taxon>Methanobacteriati</taxon>
        <taxon>Methanobacteriota</taxon>
        <taxon>Stenosarchaea group</taxon>
        <taxon>Methanomicrobia</taxon>
        <taxon>Methanomicrobiales</taxon>
        <taxon>Methanocorpusculaceae</taxon>
        <taxon>Methanorbis</taxon>
    </lineage>
</organism>
<dbReference type="InterPro" id="IPR027473">
    <property type="entry name" value="L-asparaginase_C"/>
</dbReference>
<accession>A0AAE4MF75</accession>
<evidence type="ECO:0000256" key="1">
    <source>
        <dbReference type="ARBA" id="ARBA00022598"/>
    </source>
</evidence>
<dbReference type="InterPro" id="IPR040919">
    <property type="entry name" value="Asparaginase_C"/>
</dbReference>
<keyword evidence="12" id="KW-1185">Reference proteome</keyword>
<dbReference type="SUPFAM" id="SSF53774">
    <property type="entry name" value="Glutaminase/Asparaginase"/>
    <property type="match status" value="1"/>
</dbReference>
<feature type="domain" description="Asparaginase/glutaminase C-terminal" evidence="10">
    <location>
        <begin position="289"/>
        <end position="397"/>
    </location>
</feature>
<keyword evidence="2 5" id="KW-0547">Nucleotide-binding</keyword>
<dbReference type="InterPro" id="IPR011878">
    <property type="entry name" value="GatD"/>
</dbReference>
<dbReference type="Gene3D" id="3.40.50.1170">
    <property type="entry name" value="L-asparaginase, N-terminal domain"/>
    <property type="match status" value="1"/>
</dbReference>
<dbReference type="AlphaFoldDB" id="A0AAE4MF75"/>
<dbReference type="GO" id="GO:0006412">
    <property type="term" value="P:translation"/>
    <property type="evidence" value="ECO:0007669"/>
    <property type="project" value="UniProtKB-UniRule"/>
</dbReference>
<feature type="domain" description="L-asparaginase N-terminal" evidence="9">
    <location>
        <begin position="75"/>
        <end position="267"/>
    </location>
</feature>
<dbReference type="GO" id="GO:0006520">
    <property type="term" value="P:amino acid metabolic process"/>
    <property type="evidence" value="ECO:0007669"/>
    <property type="project" value="InterPro"/>
</dbReference>
<name>A0AAE4MF75_9EURY</name>
<evidence type="ECO:0000313" key="12">
    <source>
        <dbReference type="Proteomes" id="UP001273136"/>
    </source>
</evidence>
<keyword evidence="4 5" id="KW-0648">Protein biosynthesis</keyword>
<comment type="subunit">
    <text evidence="5 8">Heterodimer of GatD and GatE.</text>
</comment>
<dbReference type="Pfam" id="PF17763">
    <property type="entry name" value="Asparaginase_C"/>
    <property type="match status" value="1"/>
</dbReference>
<dbReference type="PANTHER" id="PTHR11707:SF28">
    <property type="entry name" value="60 KDA LYSOPHOSPHOLIPASE"/>
    <property type="match status" value="1"/>
</dbReference>
<evidence type="ECO:0000256" key="3">
    <source>
        <dbReference type="ARBA" id="ARBA00022840"/>
    </source>
</evidence>
<dbReference type="GO" id="GO:0050567">
    <property type="term" value="F:glutaminyl-tRNA synthase (glutamine-hydrolyzing) activity"/>
    <property type="evidence" value="ECO:0007669"/>
    <property type="project" value="UniProtKB-UniRule"/>
</dbReference>
<feature type="active site" evidence="5 7">
    <location>
        <position position="159"/>
    </location>
</feature>
<comment type="function">
    <text evidence="5 8">Allows the formation of correctly charged Gln-tRNA(Gln) through the transamidation of misacylated Glu-tRNA(Gln) in organisms which lack glutaminyl-tRNA synthetase. The reaction takes place in the presence of glutamine and ATP through an activated gamma-phospho-Glu-tRNA(Gln). The GatDE system is specific for glutamate and does not act on aspartate.</text>
</comment>
<comment type="caution">
    <text evidence="11">The sequence shown here is derived from an EMBL/GenBank/DDBJ whole genome shotgun (WGS) entry which is preliminary data.</text>
</comment>
<dbReference type="CDD" id="cd08962">
    <property type="entry name" value="GatD"/>
    <property type="match status" value="1"/>
</dbReference>
<evidence type="ECO:0000259" key="9">
    <source>
        <dbReference type="Pfam" id="PF00710"/>
    </source>
</evidence>
<comment type="catalytic activity">
    <reaction evidence="5 8">
        <text>L-glutamyl-tRNA(Gln) + L-glutamine + ATP + H2O = L-glutaminyl-tRNA(Gln) + L-glutamate + ADP + phosphate + H(+)</text>
        <dbReference type="Rhea" id="RHEA:17521"/>
        <dbReference type="Rhea" id="RHEA-COMP:9681"/>
        <dbReference type="Rhea" id="RHEA-COMP:9684"/>
        <dbReference type="ChEBI" id="CHEBI:15377"/>
        <dbReference type="ChEBI" id="CHEBI:15378"/>
        <dbReference type="ChEBI" id="CHEBI:29985"/>
        <dbReference type="ChEBI" id="CHEBI:30616"/>
        <dbReference type="ChEBI" id="CHEBI:43474"/>
        <dbReference type="ChEBI" id="CHEBI:58359"/>
        <dbReference type="ChEBI" id="CHEBI:78520"/>
        <dbReference type="ChEBI" id="CHEBI:78521"/>
        <dbReference type="ChEBI" id="CHEBI:456216"/>
    </reaction>
</comment>
<dbReference type="InterPro" id="IPR037222">
    <property type="entry name" value="GatD_N_sf"/>
</dbReference>
<evidence type="ECO:0000256" key="5">
    <source>
        <dbReference type="HAMAP-Rule" id="MF_00586"/>
    </source>
</evidence>
<keyword evidence="1 5" id="KW-0436">Ligase</keyword>
<evidence type="ECO:0000256" key="6">
    <source>
        <dbReference type="PROSITE-ProRule" id="PRU10099"/>
    </source>
</evidence>
<dbReference type="Proteomes" id="UP001273136">
    <property type="component" value="Unassembled WGS sequence"/>
</dbReference>
<dbReference type="NCBIfam" id="TIGR00519">
    <property type="entry name" value="asnASE_I"/>
    <property type="match status" value="1"/>
</dbReference>
<dbReference type="GO" id="GO:0006450">
    <property type="term" value="P:regulation of translational fidelity"/>
    <property type="evidence" value="ECO:0007669"/>
    <property type="project" value="InterPro"/>
</dbReference>
<reference evidence="11" key="1">
    <citation type="submission" date="2023-06" db="EMBL/GenBank/DDBJ databases">
        <title>Genome sequence of Methancorpusculaceae sp. Ag1.</title>
        <authorList>
            <person name="Protasov E."/>
            <person name="Platt K."/>
            <person name="Poehlein A."/>
            <person name="Daniel R."/>
            <person name="Brune A."/>
        </authorList>
    </citation>
    <scope>NUCLEOTIDE SEQUENCE</scope>
    <source>
        <strain evidence="11">Ag1</strain>
    </source>
</reference>
<dbReference type="GO" id="GO:0004067">
    <property type="term" value="F:asparaginase activity"/>
    <property type="evidence" value="ECO:0007669"/>
    <property type="project" value="UniProtKB-UniRule"/>
</dbReference>
<dbReference type="HAMAP" id="MF_00586">
    <property type="entry name" value="GatD"/>
    <property type="match status" value="1"/>
</dbReference>
<keyword evidence="3 5" id="KW-0067">ATP-binding</keyword>
<dbReference type="PANTHER" id="PTHR11707">
    <property type="entry name" value="L-ASPARAGINASE"/>
    <property type="match status" value="1"/>
</dbReference>
<feature type="active site" evidence="5">
    <location>
        <position position="236"/>
    </location>
</feature>
<dbReference type="Pfam" id="PF00710">
    <property type="entry name" value="Asparaginase"/>
    <property type="match status" value="1"/>
</dbReference>
<dbReference type="InterPro" id="IPR036152">
    <property type="entry name" value="Asp/glu_Ase-like_sf"/>
</dbReference>
<dbReference type="InterPro" id="IPR006034">
    <property type="entry name" value="Asparaginase/glutaminase-like"/>
</dbReference>
<dbReference type="RefSeq" id="WP_338094813.1">
    <property type="nucleotide sequence ID" value="NZ_JAWDKA010000009.1"/>
</dbReference>
<dbReference type="InterPro" id="IPR020827">
    <property type="entry name" value="Asparaginase/glutaminase_AS1"/>
</dbReference>
<dbReference type="GO" id="GO:0005524">
    <property type="term" value="F:ATP binding"/>
    <property type="evidence" value="ECO:0007669"/>
    <property type="project" value="UniProtKB-KW"/>
</dbReference>
<dbReference type="SUPFAM" id="SSF141300">
    <property type="entry name" value="GatD N-terminal domain-like"/>
    <property type="match status" value="1"/>
</dbReference>
<dbReference type="SMART" id="SM00870">
    <property type="entry name" value="Asparaginase"/>
    <property type="match status" value="1"/>
</dbReference>
<dbReference type="InterPro" id="IPR027474">
    <property type="entry name" value="L-asparaginase_N"/>
</dbReference>
<dbReference type="PIRSF" id="PIRSF001220">
    <property type="entry name" value="L-ASNase_gatD"/>
    <property type="match status" value="1"/>
</dbReference>
<proteinExistence type="inferred from homology"/>
<dbReference type="Gene3D" id="3.40.50.40">
    <property type="match status" value="1"/>
</dbReference>
<dbReference type="PROSITE" id="PS00917">
    <property type="entry name" value="ASN_GLN_ASE_2"/>
    <property type="match status" value="1"/>
</dbReference>
<gene>
    <name evidence="5" type="primary">gatD</name>
    <name evidence="11" type="ORF">McpAg1_16320</name>
</gene>
<dbReference type="PROSITE" id="PS51732">
    <property type="entry name" value="ASN_GLN_ASE_3"/>
    <property type="match status" value="1"/>
</dbReference>
<evidence type="ECO:0000256" key="4">
    <source>
        <dbReference type="ARBA" id="ARBA00022917"/>
    </source>
</evidence>
<evidence type="ECO:0000256" key="2">
    <source>
        <dbReference type="ARBA" id="ARBA00022741"/>
    </source>
</evidence>